<name>Q9HI78_THEAC</name>
<dbReference type="Pfam" id="PF07992">
    <property type="entry name" value="Pyr_redox_2"/>
    <property type="match status" value="1"/>
</dbReference>
<dbReference type="STRING" id="273075.gene:9572696"/>
<protein>
    <recommendedName>
        <fullName evidence="1">FAD/NAD(P)-binding domain-containing protein</fullName>
    </recommendedName>
</protein>
<evidence type="ECO:0000313" key="2">
    <source>
        <dbReference type="EMBL" id="CAC12585.1"/>
    </source>
</evidence>
<gene>
    <name evidence="2" type="ordered locus">Ta1467</name>
</gene>
<dbReference type="SUPFAM" id="SSF51905">
    <property type="entry name" value="FAD/NAD(P)-binding domain"/>
    <property type="match status" value="2"/>
</dbReference>
<dbReference type="InParanoid" id="Q9HI78"/>
<sequence length="393" mass="43565">MIMNHMPKKIVIIGAGAGGGISLSQLRRALSNEDVEITIIDQTGRTDFQPSYVFLALGEKKPEEISRDISQLNDSRVRAVKDTVISVDAANRVVKTSGGSYQYDYLIMSPGPSIDPSSLKGHEATHSVWTMEDSLRLRDAVKNFKGGNVLISVSTQWYKCPPVPWEMALLLDDYFRRKNIRDKVKITVAHPVSRPMEMYGPGLSEPFSKMLDDRNIEGIYGRRVSSVDAEKKRAIMDNGETVGFDLSIVAPPHLPPDFIKNNDDLRSPRGWAATNIRDFRNPKYEDVFAIGDVIAPTIQIGMAGVLAHFQADTVSSAIAEEIAGYPFMEYNKVAVCIIATGGSGVFSYCDLAGKLTDPKVKFPECRMIGNDPLFRFAHDLYEVNFLSSIYGSR</sequence>
<dbReference type="HOGENOM" id="CLU_030742_5_0_2"/>
<dbReference type="InterPro" id="IPR052541">
    <property type="entry name" value="SQRD"/>
</dbReference>
<dbReference type="PANTHER" id="PTHR43755:SF1">
    <property type="entry name" value="FAD-DEPENDENT PYRIDINE NUCLEOTIDE-DISULPHIDE OXIDOREDUCTASE"/>
    <property type="match status" value="1"/>
</dbReference>
<dbReference type="GO" id="GO:0016491">
    <property type="term" value="F:oxidoreductase activity"/>
    <property type="evidence" value="ECO:0007669"/>
    <property type="project" value="InterPro"/>
</dbReference>
<dbReference type="Proteomes" id="UP000001024">
    <property type="component" value="Chromosome"/>
</dbReference>
<dbReference type="EnsemblBacteria" id="CAC12585">
    <property type="protein sequence ID" value="CAC12585"/>
    <property type="gene ID" value="CAC12585"/>
</dbReference>
<accession>Q9HI78</accession>
<feature type="domain" description="FAD/NAD(P)-binding" evidence="1">
    <location>
        <begin position="8"/>
        <end position="298"/>
    </location>
</feature>
<dbReference type="KEGG" id="tac:Ta1467"/>
<dbReference type="PaxDb" id="273075-Ta1467"/>
<dbReference type="AlphaFoldDB" id="Q9HI78"/>
<dbReference type="PANTHER" id="PTHR43755">
    <property type="match status" value="1"/>
</dbReference>
<reference evidence="2 3" key="1">
    <citation type="journal article" date="2000" name="Nature">
        <title>The genome sequence of the thermoacidophilic scavenger Thermoplasma acidophilum.</title>
        <authorList>
            <person name="Ruepp A."/>
            <person name="Graml W."/>
            <person name="Santos-Martinez M.L."/>
            <person name="Koretke K.K."/>
            <person name="Volker C."/>
            <person name="Mewes H.W."/>
            <person name="Frishman D."/>
            <person name="Stocker S."/>
            <person name="Lupas A.N."/>
            <person name="Baumeister W."/>
        </authorList>
    </citation>
    <scope>NUCLEOTIDE SEQUENCE [LARGE SCALE GENOMIC DNA]</scope>
    <source>
        <strain evidence="3">ATCC 25905 / DSM 1728 / JCM 9062 / NBRC 15155 / AMRC-C165</strain>
    </source>
</reference>
<dbReference type="InterPro" id="IPR023753">
    <property type="entry name" value="FAD/NAD-binding_dom"/>
</dbReference>
<evidence type="ECO:0000313" key="3">
    <source>
        <dbReference type="Proteomes" id="UP000001024"/>
    </source>
</evidence>
<evidence type="ECO:0000259" key="1">
    <source>
        <dbReference type="Pfam" id="PF07992"/>
    </source>
</evidence>
<proteinExistence type="predicted"/>
<dbReference type="eggNOG" id="arCOG01064">
    <property type="taxonomic scope" value="Archaea"/>
</dbReference>
<keyword evidence="3" id="KW-1185">Reference proteome</keyword>
<dbReference type="InterPro" id="IPR036188">
    <property type="entry name" value="FAD/NAD-bd_sf"/>
</dbReference>
<dbReference type="EMBL" id="AL445067">
    <property type="protein sequence ID" value="CAC12585.1"/>
    <property type="molecule type" value="Genomic_DNA"/>
</dbReference>
<dbReference type="Gene3D" id="3.50.50.60">
    <property type="entry name" value="FAD/NAD(P)-binding domain"/>
    <property type="match status" value="2"/>
</dbReference>
<organism evidence="2 3">
    <name type="scientific">Thermoplasma acidophilum (strain ATCC 25905 / DSM 1728 / JCM 9062 / NBRC 15155 / AMRC-C165)</name>
    <dbReference type="NCBI Taxonomy" id="273075"/>
    <lineage>
        <taxon>Archaea</taxon>
        <taxon>Methanobacteriati</taxon>
        <taxon>Thermoplasmatota</taxon>
        <taxon>Thermoplasmata</taxon>
        <taxon>Thermoplasmatales</taxon>
        <taxon>Thermoplasmataceae</taxon>
        <taxon>Thermoplasma</taxon>
    </lineage>
</organism>